<feature type="region of interest" description="Disordered" evidence="6">
    <location>
        <begin position="262"/>
        <end position="298"/>
    </location>
</feature>
<comment type="caution">
    <text evidence="9">The sequence shown here is derived from an EMBL/GenBank/DDBJ whole genome shotgun (WGS) entry which is preliminary data.</text>
</comment>
<keyword evidence="5 7" id="KW-0472">Membrane</keyword>
<dbReference type="GO" id="GO:0022857">
    <property type="term" value="F:transmembrane transporter activity"/>
    <property type="evidence" value="ECO:0007669"/>
    <property type="project" value="InterPro"/>
</dbReference>
<evidence type="ECO:0000256" key="5">
    <source>
        <dbReference type="ARBA" id="ARBA00023136"/>
    </source>
</evidence>
<dbReference type="OrthoDB" id="419616at2759"/>
<evidence type="ECO:0000256" key="2">
    <source>
        <dbReference type="ARBA" id="ARBA00022448"/>
    </source>
</evidence>
<sequence>MSSSILNSEQTTLISSHSINNQLMNSTIDDSNHDSLNQNEINHSKKLIKTRTPIPYRALGVLCVMRVTEPISYTLIFPFITRMLEDLKVTQDSKEIGYYAGLIESLFAIAQFCTAIFWGRLSDRIGRKPVMLTGLFGMAIGVISFGLQKSFMGLAISRSIAGMMNGNVAIVQSMVSEITDSTNFADTAAYLPICFAVGSIIGPILGGYLALPAQQFPNLFGNCTFLKEYPYFLPCLIGGLLNFVAIILGIFFLEETLESKRKSKPNLPKNSFPNYGTLSDSNRSSNSTSPVTLTQDSKLEPPSIRSLCTKPIMMVMLSFTLTHFQNIAWAATMPVYGYTKIENGGLGLSLDQIGFMLSTSGFGSIVVQLWLFSPLQRKLGVVRLFQYTLFCFTITYMCLPLVSYLARLPTNTTSKTVTYMAIVFALRSPHVMCYVCNLMMTNMLAPNPRALGTLNGISQVGRSFAQALAPLAGSSLYAFGISKTPLRDSFVWLVMTFACLLAHWFSFMIDRKSFEGKENRSTSDRNEA</sequence>
<dbReference type="InterPro" id="IPR020846">
    <property type="entry name" value="MFS_dom"/>
</dbReference>
<keyword evidence="4 7" id="KW-1133">Transmembrane helix</keyword>
<dbReference type="Pfam" id="PF07690">
    <property type="entry name" value="MFS_1"/>
    <property type="match status" value="1"/>
</dbReference>
<feature type="transmembrane region" description="Helical" evidence="7">
    <location>
        <begin position="96"/>
        <end position="118"/>
    </location>
</feature>
<dbReference type="Gene3D" id="1.20.1250.20">
    <property type="entry name" value="MFS general substrate transporter like domains"/>
    <property type="match status" value="1"/>
</dbReference>
<dbReference type="EMBL" id="AVOT02007348">
    <property type="protein sequence ID" value="MBW0483705.1"/>
    <property type="molecule type" value="Genomic_DNA"/>
</dbReference>
<reference evidence="9" key="1">
    <citation type="submission" date="2021-03" db="EMBL/GenBank/DDBJ databases">
        <title>Draft genome sequence of rust myrtle Austropuccinia psidii MF-1, a brazilian biotype.</title>
        <authorList>
            <person name="Quecine M.C."/>
            <person name="Pachon D.M.R."/>
            <person name="Bonatelli M.L."/>
            <person name="Correr F.H."/>
            <person name="Franceschini L.M."/>
            <person name="Leite T.F."/>
            <person name="Margarido G.R.A."/>
            <person name="Almeida C.A."/>
            <person name="Ferrarezi J.A."/>
            <person name="Labate C.A."/>
        </authorList>
    </citation>
    <scope>NUCLEOTIDE SEQUENCE</scope>
    <source>
        <strain evidence="9">MF-1</strain>
    </source>
</reference>
<protein>
    <recommendedName>
        <fullName evidence="8">Major facilitator superfamily (MFS) profile domain-containing protein</fullName>
    </recommendedName>
</protein>
<dbReference type="PRINTS" id="PR01035">
    <property type="entry name" value="TCRTETA"/>
</dbReference>
<keyword evidence="2" id="KW-0813">Transport</keyword>
<dbReference type="PROSITE" id="PS50850">
    <property type="entry name" value="MFS"/>
    <property type="match status" value="1"/>
</dbReference>
<dbReference type="SUPFAM" id="SSF103473">
    <property type="entry name" value="MFS general substrate transporter"/>
    <property type="match status" value="1"/>
</dbReference>
<accession>A0A9Q3CJ34</accession>
<feature type="transmembrane region" description="Helical" evidence="7">
    <location>
        <begin position="187"/>
        <end position="211"/>
    </location>
</feature>
<dbReference type="InterPro" id="IPR036259">
    <property type="entry name" value="MFS_trans_sf"/>
</dbReference>
<dbReference type="PANTHER" id="PTHR23504">
    <property type="entry name" value="MAJOR FACILITATOR SUPERFAMILY DOMAIN-CONTAINING PROTEIN 10"/>
    <property type="match status" value="1"/>
</dbReference>
<feature type="compositionally biased region" description="Polar residues" evidence="6">
    <location>
        <begin position="268"/>
        <end position="278"/>
    </location>
</feature>
<gene>
    <name evidence="9" type="ORF">O181_023420</name>
</gene>
<feature type="domain" description="Major facilitator superfamily (MFS) profile" evidence="8">
    <location>
        <begin position="58"/>
        <end position="514"/>
    </location>
</feature>
<proteinExistence type="predicted"/>
<name>A0A9Q3CJ34_9BASI</name>
<dbReference type="AlphaFoldDB" id="A0A9Q3CJ34"/>
<feature type="transmembrane region" description="Helical" evidence="7">
    <location>
        <begin position="130"/>
        <end position="148"/>
    </location>
</feature>
<feature type="compositionally biased region" description="Low complexity" evidence="6">
    <location>
        <begin position="279"/>
        <end position="289"/>
    </location>
</feature>
<evidence type="ECO:0000256" key="6">
    <source>
        <dbReference type="SAM" id="MobiDB-lite"/>
    </source>
</evidence>
<dbReference type="PANTHER" id="PTHR23504:SF15">
    <property type="entry name" value="MAJOR FACILITATOR SUPERFAMILY (MFS) PROFILE DOMAIN-CONTAINING PROTEIN"/>
    <property type="match status" value="1"/>
</dbReference>
<evidence type="ECO:0000313" key="10">
    <source>
        <dbReference type="Proteomes" id="UP000765509"/>
    </source>
</evidence>
<dbReference type="GO" id="GO:0016020">
    <property type="term" value="C:membrane"/>
    <property type="evidence" value="ECO:0007669"/>
    <property type="project" value="UniProtKB-SubCell"/>
</dbReference>
<feature type="transmembrane region" description="Helical" evidence="7">
    <location>
        <begin position="384"/>
        <end position="406"/>
    </location>
</feature>
<comment type="subcellular location">
    <subcellularLocation>
        <location evidence="1">Membrane</location>
        <topology evidence="1">Multi-pass membrane protein</topology>
    </subcellularLocation>
</comment>
<dbReference type="CDD" id="cd17330">
    <property type="entry name" value="MFS_SLC46_TetA_like"/>
    <property type="match status" value="1"/>
</dbReference>
<evidence type="ECO:0000313" key="9">
    <source>
        <dbReference type="EMBL" id="MBW0483705.1"/>
    </source>
</evidence>
<keyword evidence="10" id="KW-1185">Reference proteome</keyword>
<evidence type="ECO:0000256" key="7">
    <source>
        <dbReference type="SAM" id="Phobius"/>
    </source>
</evidence>
<dbReference type="InterPro" id="IPR001958">
    <property type="entry name" value="Tet-R_TetA/multi-R_MdtG-like"/>
</dbReference>
<feature type="transmembrane region" description="Helical" evidence="7">
    <location>
        <begin position="418"/>
        <end position="439"/>
    </location>
</feature>
<feature type="transmembrane region" description="Helical" evidence="7">
    <location>
        <begin position="231"/>
        <end position="253"/>
    </location>
</feature>
<dbReference type="Proteomes" id="UP000765509">
    <property type="component" value="Unassembled WGS sequence"/>
</dbReference>
<feature type="transmembrane region" description="Helical" evidence="7">
    <location>
        <begin position="312"/>
        <end position="332"/>
    </location>
</feature>
<evidence type="ECO:0000256" key="1">
    <source>
        <dbReference type="ARBA" id="ARBA00004141"/>
    </source>
</evidence>
<dbReference type="InterPro" id="IPR011701">
    <property type="entry name" value="MFS"/>
</dbReference>
<feature type="transmembrane region" description="Helical" evidence="7">
    <location>
        <begin position="352"/>
        <end position="372"/>
    </location>
</feature>
<evidence type="ECO:0000259" key="8">
    <source>
        <dbReference type="PROSITE" id="PS50850"/>
    </source>
</evidence>
<feature type="transmembrane region" description="Helical" evidence="7">
    <location>
        <begin position="490"/>
        <end position="509"/>
    </location>
</feature>
<evidence type="ECO:0000256" key="3">
    <source>
        <dbReference type="ARBA" id="ARBA00022692"/>
    </source>
</evidence>
<organism evidence="9 10">
    <name type="scientific">Austropuccinia psidii MF-1</name>
    <dbReference type="NCBI Taxonomy" id="1389203"/>
    <lineage>
        <taxon>Eukaryota</taxon>
        <taxon>Fungi</taxon>
        <taxon>Dikarya</taxon>
        <taxon>Basidiomycota</taxon>
        <taxon>Pucciniomycotina</taxon>
        <taxon>Pucciniomycetes</taxon>
        <taxon>Pucciniales</taxon>
        <taxon>Sphaerophragmiaceae</taxon>
        <taxon>Austropuccinia</taxon>
    </lineage>
</organism>
<evidence type="ECO:0000256" key="4">
    <source>
        <dbReference type="ARBA" id="ARBA00022989"/>
    </source>
</evidence>
<keyword evidence="3 7" id="KW-0812">Transmembrane</keyword>